<evidence type="ECO:0000313" key="3">
    <source>
        <dbReference type="EMBL" id="ANX03520.1"/>
    </source>
</evidence>
<dbReference type="InterPro" id="IPR036291">
    <property type="entry name" value="NAD(P)-bd_dom_sf"/>
</dbReference>
<dbReference type="PROSITE" id="PS00061">
    <property type="entry name" value="ADH_SHORT"/>
    <property type="match status" value="1"/>
</dbReference>
<feature type="domain" description="Ketoreductase" evidence="2">
    <location>
        <begin position="8"/>
        <end position="180"/>
    </location>
</feature>
<dbReference type="CDD" id="cd05233">
    <property type="entry name" value="SDR_c"/>
    <property type="match status" value="1"/>
</dbReference>
<dbReference type="InterPro" id="IPR002347">
    <property type="entry name" value="SDR_fam"/>
</dbReference>
<accession>A0A1B1YRU3</accession>
<organism evidence="3 4">
    <name type="scientific">Immundisolibacter cernigliae</name>
    <dbReference type="NCBI Taxonomy" id="1810504"/>
    <lineage>
        <taxon>Bacteria</taxon>
        <taxon>Pseudomonadati</taxon>
        <taxon>Pseudomonadota</taxon>
        <taxon>Gammaproteobacteria</taxon>
        <taxon>Immundisolibacterales</taxon>
        <taxon>Immundisolibacteraceae</taxon>
        <taxon>Immundisolibacter</taxon>
    </lineage>
</organism>
<evidence type="ECO:0000259" key="2">
    <source>
        <dbReference type="SMART" id="SM00822"/>
    </source>
</evidence>
<gene>
    <name evidence="3" type="ORF">PG2T_04480</name>
</gene>
<reference evidence="4" key="1">
    <citation type="submission" date="2016-03" db="EMBL/GenBank/DDBJ databases">
        <title>Complete genome sequence of Solimmundus cernigliae, representing a novel lineage of polycyclic aromatic hydrocarbon degraders within the Gammaproteobacteria.</title>
        <authorList>
            <person name="Singleton D.R."/>
            <person name="Dickey A.N."/>
            <person name="Scholl E.H."/>
            <person name="Wright F.A."/>
            <person name="Aitken M.D."/>
        </authorList>
    </citation>
    <scope>NUCLEOTIDE SEQUENCE [LARGE SCALE GENOMIC DNA]</scope>
    <source>
        <strain evidence="4">TR3.2</strain>
    </source>
</reference>
<proteinExistence type="inferred from homology"/>
<dbReference type="Proteomes" id="UP000092952">
    <property type="component" value="Chromosome"/>
</dbReference>
<dbReference type="SMART" id="SM00822">
    <property type="entry name" value="PKS_KR"/>
    <property type="match status" value="1"/>
</dbReference>
<dbReference type="EMBL" id="CP014671">
    <property type="protein sequence ID" value="ANX03520.1"/>
    <property type="molecule type" value="Genomic_DNA"/>
</dbReference>
<dbReference type="RefSeq" id="WP_068803017.1">
    <property type="nucleotide sequence ID" value="NZ_CP014671.1"/>
</dbReference>
<dbReference type="KEGG" id="gbi:PG2T_04480"/>
<dbReference type="GO" id="GO:0032787">
    <property type="term" value="P:monocarboxylic acid metabolic process"/>
    <property type="evidence" value="ECO:0007669"/>
    <property type="project" value="UniProtKB-ARBA"/>
</dbReference>
<dbReference type="PANTHER" id="PTHR42879">
    <property type="entry name" value="3-OXOACYL-(ACYL-CARRIER-PROTEIN) REDUCTASE"/>
    <property type="match status" value="1"/>
</dbReference>
<dbReference type="PRINTS" id="PR00080">
    <property type="entry name" value="SDRFAMILY"/>
</dbReference>
<dbReference type="OrthoDB" id="9814396at2"/>
<dbReference type="FunFam" id="3.40.50.720:FF:000084">
    <property type="entry name" value="Short-chain dehydrogenase reductase"/>
    <property type="match status" value="1"/>
</dbReference>
<dbReference type="InParanoid" id="A0A1B1YRU3"/>
<evidence type="ECO:0000256" key="1">
    <source>
        <dbReference type="ARBA" id="ARBA00006484"/>
    </source>
</evidence>
<dbReference type="Gene3D" id="3.40.50.720">
    <property type="entry name" value="NAD(P)-binding Rossmann-like Domain"/>
    <property type="match status" value="1"/>
</dbReference>
<name>A0A1B1YRU3_9GAMM</name>
<sequence>MSGQLDGRVIWITGAGRGLGRAYAEGLAREGATVAVSDIANVEEAVAAIEAAGGKAAGFICDVTDEAAVMRCAADIKAQLGPIDGLVNNAGAYPFAPIEQTDGAFLERLFRLNVFGTFHCIRAVVPDMKARRRGKIINVTSATFHTPPPMLTAYVATKGAVIGLTRSLARELGEFDIQVNVIAPGLTETPGVAEASIGGDMWTGILAAQCLKRREQPEDLVGTVVFLCSPASDFITAQTINCDGGMGVH</sequence>
<evidence type="ECO:0000313" key="4">
    <source>
        <dbReference type="Proteomes" id="UP000092952"/>
    </source>
</evidence>
<dbReference type="SUPFAM" id="SSF51735">
    <property type="entry name" value="NAD(P)-binding Rossmann-fold domains"/>
    <property type="match status" value="1"/>
</dbReference>
<protein>
    <recommendedName>
        <fullName evidence="2">Ketoreductase domain-containing protein</fullName>
    </recommendedName>
</protein>
<dbReference type="STRING" id="1810504.PG2T_04480"/>
<dbReference type="AlphaFoldDB" id="A0A1B1YRU3"/>
<dbReference type="InterPro" id="IPR057326">
    <property type="entry name" value="KR_dom"/>
</dbReference>
<dbReference type="InterPro" id="IPR020904">
    <property type="entry name" value="Sc_DH/Rdtase_CS"/>
</dbReference>
<dbReference type="Pfam" id="PF13561">
    <property type="entry name" value="adh_short_C2"/>
    <property type="match status" value="1"/>
</dbReference>
<keyword evidence="4" id="KW-1185">Reference proteome</keyword>
<dbReference type="PRINTS" id="PR00081">
    <property type="entry name" value="GDHRDH"/>
</dbReference>
<dbReference type="InterPro" id="IPR050259">
    <property type="entry name" value="SDR"/>
</dbReference>
<comment type="similarity">
    <text evidence="1">Belongs to the short-chain dehydrogenases/reductases (SDR) family.</text>
</comment>